<dbReference type="Proteomes" id="UP000799536">
    <property type="component" value="Unassembled WGS sequence"/>
</dbReference>
<keyword evidence="5 6" id="KW-0408">Iron</keyword>
<dbReference type="InterPro" id="IPR001128">
    <property type="entry name" value="Cyt_P450"/>
</dbReference>
<gene>
    <name evidence="7" type="ORF">GQ43DRAFT_433970</name>
</gene>
<dbReference type="OrthoDB" id="1844152at2759"/>
<evidence type="ECO:0000256" key="4">
    <source>
        <dbReference type="ARBA" id="ARBA00023002"/>
    </source>
</evidence>
<dbReference type="InterPro" id="IPR036396">
    <property type="entry name" value="Cyt_P450_sf"/>
</dbReference>
<keyword evidence="8" id="KW-1185">Reference proteome</keyword>
<dbReference type="Pfam" id="PF00067">
    <property type="entry name" value="p450"/>
    <property type="match status" value="1"/>
</dbReference>
<comment type="similarity">
    <text evidence="2">Belongs to the cytochrome P450 family.</text>
</comment>
<evidence type="ECO:0000256" key="2">
    <source>
        <dbReference type="ARBA" id="ARBA00010617"/>
    </source>
</evidence>
<organism evidence="7 8">
    <name type="scientific">Delitschia confertaspora ATCC 74209</name>
    <dbReference type="NCBI Taxonomy" id="1513339"/>
    <lineage>
        <taxon>Eukaryota</taxon>
        <taxon>Fungi</taxon>
        <taxon>Dikarya</taxon>
        <taxon>Ascomycota</taxon>
        <taxon>Pezizomycotina</taxon>
        <taxon>Dothideomycetes</taxon>
        <taxon>Pleosporomycetidae</taxon>
        <taxon>Pleosporales</taxon>
        <taxon>Delitschiaceae</taxon>
        <taxon>Delitschia</taxon>
    </lineage>
</organism>
<dbReference type="GO" id="GO:0020037">
    <property type="term" value="F:heme binding"/>
    <property type="evidence" value="ECO:0007669"/>
    <property type="project" value="InterPro"/>
</dbReference>
<comment type="cofactor">
    <cofactor evidence="1 6">
        <name>heme</name>
        <dbReference type="ChEBI" id="CHEBI:30413"/>
    </cofactor>
</comment>
<evidence type="ECO:0000256" key="5">
    <source>
        <dbReference type="ARBA" id="ARBA00023004"/>
    </source>
</evidence>
<dbReference type="CDD" id="cd11041">
    <property type="entry name" value="CYP503A1-like"/>
    <property type="match status" value="1"/>
</dbReference>
<keyword evidence="6" id="KW-0349">Heme</keyword>
<dbReference type="EMBL" id="ML994118">
    <property type="protein sequence ID" value="KAF2198781.1"/>
    <property type="molecule type" value="Genomic_DNA"/>
</dbReference>
<dbReference type="PANTHER" id="PTHR46206">
    <property type="entry name" value="CYTOCHROME P450"/>
    <property type="match status" value="1"/>
</dbReference>
<sequence length="566" mass="65429">METSRLLFGDGSMLSYLHLNSSHINLNFLPKNGSILSSLYQNRPYTQFLDQENLILIESIATGFLNSLTYSQFIGILFCAGIFFSQILSKRPKVVNAPYHGYRSRFEPTFFVQSRYVLNAKNIIASGYKKYKDTPFVIRRYDTDISVLPKKYLDEIRLYPVAKLSGVKAQNLVNKYTYTTLMIESNLHFRVLQNKLTPNLTTYLDIAKEELEYGWPIDVAQPEEWTEVDIQDMMRMLVARMSAKIFLGYPACRDEEWLRTSIDFSINMFATAFMLRMFPPWMHPVVAHLVPTRYRLKKNLRTARKIIGPLMEKHQKALASKGTDDEIEEDDTLLNWMMDNGNEKENKLPEMAARQSVLTLASIHTTSMGIANMLFDLCAHPKWFEPLRQEVIEVLAETKGQMKAKEWLPRLEKMDSFFVESQRFNPPILLAPQRLAVVDITLKDGTRIPKGTRLACANSEILNDPSVTPNPEAFDPMRSYRKRHETGELNKHLAGQPDKDNLSFGHGKQACPGRYFAVGEIKMILARLLLEFEFKYPEGKSRPKNFYADENVFPDPRARLMMRKRR</sequence>
<keyword evidence="3 6" id="KW-0479">Metal-binding</keyword>
<dbReference type="SUPFAM" id="SSF48264">
    <property type="entry name" value="Cytochrome P450"/>
    <property type="match status" value="1"/>
</dbReference>
<feature type="binding site" description="axial binding residue" evidence="6">
    <location>
        <position position="511"/>
    </location>
    <ligand>
        <name>heme</name>
        <dbReference type="ChEBI" id="CHEBI:30413"/>
    </ligand>
    <ligandPart>
        <name>Fe</name>
        <dbReference type="ChEBI" id="CHEBI:18248"/>
    </ligandPart>
</feature>
<keyword evidence="4" id="KW-0560">Oxidoreductase</keyword>
<evidence type="ECO:0000256" key="1">
    <source>
        <dbReference type="ARBA" id="ARBA00001971"/>
    </source>
</evidence>
<accession>A0A9P4JG54</accession>
<evidence type="ECO:0000313" key="8">
    <source>
        <dbReference type="Proteomes" id="UP000799536"/>
    </source>
</evidence>
<dbReference type="PRINTS" id="PR00463">
    <property type="entry name" value="EP450I"/>
</dbReference>
<name>A0A9P4JG54_9PLEO</name>
<dbReference type="GO" id="GO:0004497">
    <property type="term" value="F:monooxygenase activity"/>
    <property type="evidence" value="ECO:0007669"/>
    <property type="project" value="InterPro"/>
</dbReference>
<dbReference type="PANTHER" id="PTHR46206:SF9">
    <property type="entry name" value="CYTOCHROME P450"/>
    <property type="match status" value="1"/>
</dbReference>
<evidence type="ECO:0000256" key="3">
    <source>
        <dbReference type="ARBA" id="ARBA00022723"/>
    </source>
</evidence>
<dbReference type="AlphaFoldDB" id="A0A9P4JG54"/>
<dbReference type="InterPro" id="IPR002401">
    <property type="entry name" value="Cyt_P450_E_grp-I"/>
</dbReference>
<evidence type="ECO:0000256" key="6">
    <source>
        <dbReference type="PIRSR" id="PIRSR602401-1"/>
    </source>
</evidence>
<dbReference type="GO" id="GO:0005506">
    <property type="term" value="F:iron ion binding"/>
    <property type="evidence" value="ECO:0007669"/>
    <property type="project" value="InterPro"/>
</dbReference>
<evidence type="ECO:0000313" key="7">
    <source>
        <dbReference type="EMBL" id="KAF2198781.1"/>
    </source>
</evidence>
<comment type="caution">
    <text evidence="7">The sequence shown here is derived from an EMBL/GenBank/DDBJ whole genome shotgun (WGS) entry which is preliminary data.</text>
</comment>
<proteinExistence type="inferred from homology"/>
<dbReference type="Gene3D" id="1.10.630.10">
    <property type="entry name" value="Cytochrome P450"/>
    <property type="match status" value="1"/>
</dbReference>
<protein>
    <submittedName>
        <fullName evidence="7">Cytochrome P450</fullName>
    </submittedName>
</protein>
<dbReference type="GO" id="GO:0016705">
    <property type="term" value="F:oxidoreductase activity, acting on paired donors, with incorporation or reduction of molecular oxygen"/>
    <property type="evidence" value="ECO:0007669"/>
    <property type="project" value="InterPro"/>
</dbReference>
<reference evidence="7" key="1">
    <citation type="journal article" date="2020" name="Stud. Mycol.">
        <title>101 Dothideomycetes genomes: a test case for predicting lifestyles and emergence of pathogens.</title>
        <authorList>
            <person name="Haridas S."/>
            <person name="Albert R."/>
            <person name="Binder M."/>
            <person name="Bloem J."/>
            <person name="Labutti K."/>
            <person name="Salamov A."/>
            <person name="Andreopoulos B."/>
            <person name="Baker S."/>
            <person name="Barry K."/>
            <person name="Bills G."/>
            <person name="Bluhm B."/>
            <person name="Cannon C."/>
            <person name="Castanera R."/>
            <person name="Culley D."/>
            <person name="Daum C."/>
            <person name="Ezra D."/>
            <person name="Gonzalez J."/>
            <person name="Henrissat B."/>
            <person name="Kuo A."/>
            <person name="Liang C."/>
            <person name="Lipzen A."/>
            <person name="Lutzoni F."/>
            <person name="Magnuson J."/>
            <person name="Mondo S."/>
            <person name="Nolan M."/>
            <person name="Ohm R."/>
            <person name="Pangilinan J."/>
            <person name="Park H.-J."/>
            <person name="Ramirez L."/>
            <person name="Alfaro M."/>
            <person name="Sun H."/>
            <person name="Tritt A."/>
            <person name="Yoshinaga Y."/>
            <person name="Zwiers L.-H."/>
            <person name="Turgeon B."/>
            <person name="Goodwin S."/>
            <person name="Spatafora J."/>
            <person name="Crous P."/>
            <person name="Grigoriev I."/>
        </authorList>
    </citation>
    <scope>NUCLEOTIDE SEQUENCE</scope>
    <source>
        <strain evidence="7">ATCC 74209</strain>
    </source>
</reference>